<accession>A0AAD1VLA7</accession>
<evidence type="ECO:0000313" key="2">
    <source>
        <dbReference type="Proteomes" id="UP001295444"/>
    </source>
</evidence>
<proteinExistence type="predicted"/>
<keyword evidence="1" id="KW-0540">Nuclease</keyword>
<organism evidence="1 2">
    <name type="scientific">Pelobates cultripes</name>
    <name type="common">Western spadefoot toad</name>
    <dbReference type="NCBI Taxonomy" id="61616"/>
    <lineage>
        <taxon>Eukaryota</taxon>
        <taxon>Metazoa</taxon>
        <taxon>Chordata</taxon>
        <taxon>Craniata</taxon>
        <taxon>Vertebrata</taxon>
        <taxon>Euteleostomi</taxon>
        <taxon>Amphibia</taxon>
        <taxon>Batrachia</taxon>
        <taxon>Anura</taxon>
        <taxon>Pelobatoidea</taxon>
        <taxon>Pelobatidae</taxon>
        <taxon>Pelobates</taxon>
    </lineage>
</organism>
<reference evidence="1" key="1">
    <citation type="submission" date="2022-03" db="EMBL/GenBank/DDBJ databases">
        <authorList>
            <person name="Alioto T."/>
            <person name="Alioto T."/>
            <person name="Gomez Garrido J."/>
        </authorList>
    </citation>
    <scope>NUCLEOTIDE SEQUENCE</scope>
</reference>
<name>A0AAD1VLA7_PELCU</name>
<evidence type="ECO:0000313" key="1">
    <source>
        <dbReference type="EMBL" id="CAH2223824.1"/>
    </source>
</evidence>
<gene>
    <name evidence="1" type="ORF">PECUL_23A015386</name>
</gene>
<keyword evidence="2" id="KW-1185">Reference proteome</keyword>
<protein>
    <submittedName>
        <fullName evidence="1">Endonuclease, partial</fullName>
    </submittedName>
</protein>
<dbReference type="AlphaFoldDB" id="A0AAD1VLA7"/>
<dbReference type="EMBL" id="OW240912">
    <property type="protein sequence ID" value="CAH2223824.1"/>
    <property type="molecule type" value="Genomic_DNA"/>
</dbReference>
<sequence length="213" mass="24779">MESPLYRPTRTVWRLNELLLSDEPTQAQLLEQLNNYFTENDTEEISALTLWEAHKSVLRGLLIRISAQKKKEAQRQMTTLAEQITTLETLHKRTRQEEHYRTLLTLRRKLSDLIASKHHRSIQRSKAFFYIHANKGGKLLARMLRNQQTSAQVSALRTARGTTTQFPEEIANEFRSYYEDLYNIPPETPDADETGTAGDIARYLRDFNPETLS</sequence>
<keyword evidence="1" id="KW-0378">Hydrolase</keyword>
<keyword evidence="1" id="KW-0255">Endonuclease</keyword>
<feature type="non-terminal residue" evidence="1">
    <location>
        <position position="213"/>
    </location>
</feature>
<dbReference type="Proteomes" id="UP001295444">
    <property type="component" value="Chromosome 01"/>
</dbReference>
<dbReference type="GO" id="GO:0004519">
    <property type="term" value="F:endonuclease activity"/>
    <property type="evidence" value="ECO:0007669"/>
    <property type="project" value="UniProtKB-KW"/>
</dbReference>